<keyword evidence="4" id="KW-1185">Reference proteome</keyword>
<evidence type="ECO:0000313" key="3">
    <source>
        <dbReference type="EMBL" id="SER01479.1"/>
    </source>
</evidence>
<dbReference type="AlphaFoldDB" id="A0A1H9KQZ8"/>
<evidence type="ECO:0008006" key="5">
    <source>
        <dbReference type="Google" id="ProtNLM"/>
    </source>
</evidence>
<dbReference type="RefSeq" id="WP_091455575.1">
    <property type="nucleotide sequence ID" value="NZ_FOGD01000003.1"/>
</dbReference>
<dbReference type="EMBL" id="FOGD01000003">
    <property type="protein sequence ID" value="SER01479.1"/>
    <property type="molecule type" value="Genomic_DNA"/>
</dbReference>
<organism evidence="3 4">
    <name type="scientific">Giesbergeria anulus</name>
    <dbReference type="NCBI Taxonomy" id="180197"/>
    <lineage>
        <taxon>Bacteria</taxon>
        <taxon>Pseudomonadati</taxon>
        <taxon>Pseudomonadota</taxon>
        <taxon>Betaproteobacteria</taxon>
        <taxon>Burkholderiales</taxon>
        <taxon>Comamonadaceae</taxon>
        <taxon>Giesbergeria</taxon>
    </lineage>
</organism>
<evidence type="ECO:0000256" key="1">
    <source>
        <dbReference type="SAM" id="MobiDB-lite"/>
    </source>
</evidence>
<dbReference type="STRING" id="180197.SAMN02982919_01633"/>
<name>A0A1H9KQZ8_9BURK</name>
<keyword evidence="2" id="KW-0732">Signal</keyword>
<sequence>MANKRSVRSMLVSAGLALVALAGVGMAQARDVNWSLGISSPGVVVDVDNGRGVRVLPAPVYLAPPPPPPPRAVYYPAPAQPVYYAPPPPRPVYYAPPVYVAPPPGYYYRDEPRHHRHRHHDRGHGRGYGDHGYDDRRSGWERR</sequence>
<accession>A0A1H9KQZ8</accession>
<evidence type="ECO:0000313" key="4">
    <source>
        <dbReference type="Proteomes" id="UP000199766"/>
    </source>
</evidence>
<evidence type="ECO:0000256" key="2">
    <source>
        <dbReference type="SAM" id="SignalP"/>
    </source>
</evidence>
<gene>
    <name evidence="3" type="ORF">SAMN02982919_01633</name>
</gene>
<feature type="compositionally biased region" description="Basic and acidic residues" evidence="1">
    <location>
        <begin position="127"/>
        <end position="143"/>
    </location>
</feature>
<protein>
    <recommendedName>
        <fullName evidence="5">PXPV repeat-containing protein</fullName>
    </recommendedName>
</protein>
<proteinExistence type="predicted"/>
<feature type="compositionally biased region" description="Basic residues" evidence="1">
    <location>
        <begin position="114"/>
        <end position="125"/>
    </location>
</feature>
<dbReference type="Proteomes" id="UP000199766">
    <property type="component" value="Unassembled WGS sequence"/>
</dbReference>
<reference evidence="3 4" key="1">
    <citation type="submission" date="2016-10" db="EMBL/GenBank/DDBJ databases">
        <authorList>
            <person name="de Groot N.N."/>
        </authorList>
    </citation>
    <scope>NUCLEOTIDE SEQUENCE [LARGE SCALE GENOMIC DNA]</scope>
    <source>
        <strain evidence="3 4">ATCC 35958</strain>
    </source>
</reference>
<feature type="signal peptide" evidence="2">
    <location>
        <begin position="1"/>
        <end position="29"/>
    </location>
</feature>
<feature type="chain" id="PRO_5011657703" description="PXPV repeat-containing protein" evidence="2">
    <location>
        <begin position="30"/>
        <end position="143"/>
    </location>
</feature>
<feature type="region of interest" description="Disordered" evidence="1">
    <location>
        <begin position="109"/>
        <end position="143"/>
    </location>
</feature>